<dbReference type="GO" id="GO:0009279">
    <property type="term" value="C:cell outer membrane"/>
    <property type="evidence" value="ECO:0007669"/>
    <property type="project" value="UniProtKB-SubCell"/>
</dbReference>
<dbReference type="Pfam" id="PF14322">
    <property type="entry name" value="SusD-like_3"/>
    <property type="match status" value="1"/>
</dbReference>
<dbReference type="EMBL" id="CP049616">
    <property type="protein sequence ID" value="QII43977.1"/>
    <property type="molecule type" value="Genomic_DNA"/>
</dbReference>
<accession>A0A6G7J0F5</accession>
<reference evidence="9 10" key="1">
    <citation type="submission" date="2020-02" db="EMBL/GenBank/DDBJ databases">
        <title>Complete genome of Muricauda sp. 501str8.</title>
        <authorList>
            <person name="Dong B."/>
            <person name="Zhu S."/>
            <person name="Yang J."/>
            <person name="Chen J."/>
        </authorList>
    </citation>
    <scope>NUCLEOTIDE SEQUENCE [LARGE SCALE GENOMIC DNA]</scope>
    <source>
        <strain evidence="9 10">501str8</strain>
    </source>
</reference>
<evidence type="ECO:0000256" key="4">
    <source>
        <dbReference type="ARBA" id="ARBA00023136"/>
    </source>
</evidence>
<dbReference type="AlphaFoldDB" id="A0A6G7J0F5"/>
<feature type="domain" description="SusD-like N-terminal" evidence="8">
    <location>
        <begin position="100"/>
        <end position="227"/>
    </location>
</feature>
<dbReference type="PROSITE" id="PS51257">
    <property type="entry name" value="PROKAR_LIPOPROTEIN"/>
    <property type="match status" value="1"/>
</dbReference>
<keyword evidence="5" id="KW-0998">Cell outer membrane</keyword>
<gene>
    <name evidence="9" type="ORF">GVT53_04585</name>
</gene>
<dbReference type="InterPro" id="IPR012944">
    <property type="entry name" value="SusD_RagB_dom"/>
</dbReference>
<comment type="subcellular location">
    <subcellularLocation>
        <location evidence="1">Cell outer membrane</location>
    </subcellularLocation>
</comment>
<evidence type="ECO:0000256" key="1">
    <source>
        <dbReference type="ARBA" id="ARBA00004442"/>
    </source>
</evidence>
<dbReference type="Pfam" id="PF07980">
    <property type="entry name" value="SusD_RagB"/>
    <property type="match status" value="1"/>
</dbReference>
<comment type="similarity">
    <text evidence="2">Belongs to the SusD family.</text>
</comment>
<dbReference type="RefSeq" id="WP_166247638.1">
    <property type="nucleotide sequence ID" value="NZ_CP049616.1"/>
</dbReference>
<evidence type="ECO:0000256" key="2">
    <source>
        <dbReference type="ARBA" id="ARBA00006275"/>
    </source>
</evidence>
<sequence length="490" mass="54105">MKTFKYIFILIVGLLSSCQLAEDLDDYEPLNALDANKAIVDESTAELALAGVYAGFHQQSGGGGIPEIYTIPSLMSGTLVNSFLINTDEVQGYVNNNPLAVNTSQGLGAYTRMYDVINRANWLIEKASELTDDKFPTPGRRQEILAETRMLRATANFYLLRLWGQFYDMDSKYGISIRTEPSRSGEALPRSTVRETYEVIMEDLDYAIANAPDIRTKSYTNRAYAMGLKAKVLLYQGNYDEAATLARDVMDASPGEFALADTYGEIFLNHATPELFDSSEIVFGTKGDPVAGVGIGNVIGTIYIVSPQYIASEVGTTEVGGQTIVHDGGRISGTIMEGFFGFDSLKSNFNFEPANNRYEMIYHLRMAEVYLIYAEAEARAQNAVTPDALNALNEIRARAGATTTGGDGFETYPATISLPQFLEAVRIEKRMELGVEIGEDWFDMVRYHFVDGFDVSTVKPSATDPDKYILPIDYITIEAGKNVVEQNPNY</sequence>
<dbReference type="InterPro" id="IPR033985">
    <property type="entry name" value="SusD-like_N"/>
</dbReference>
<feature type="chain" id="PRO_5026259319" evidence="6">
    <location>
        <begin position="22"/>
        <end position="490"/>
    </location>
</feature>
<feature type="signal peptide" evidence="6">
    <location>
        <begin position="1"/>
        <end position="21"/>
    </location>
</feature>
<organism evidence="9 10">
    <name type="scientific">Flagellimonas oceani</name>
    <dbReference type="NCBI Taxonomy" id="2698672"/>
    <lineage>
        <taxon>Bacteria</taxon>
        <taxon>Pseudomonadati</taxon>
        <taxon>Bacteroidota</taxon>
        <taxon>Flavobacteriia</taxon>
        <taxon>Flavobacteriales</taxon>
        <taxon>Flavobacteriaceae</taxon>
        <taxon>Flagellimonas</taxon>
    </lineage>
</organism>
<keyword evidence="10" id="KW-1185">Reference proteome</keyword>
<dbReference type="SUPFAM" id="SSF48452">
    <property type="entry name" value="TPR-like"/>
    <property type="match status" value="1"/>
</dbReference>
<evidence type="ECO:0000256" key="3">
    <source>
        <dbReference type="ARBA" id="ARBA00022729"/>
    </source>
</evidence>
<evidence type="ECO:0000313" key="9">
    <source>
        <dbReference type="EMBL" id="QII43977.1"/>
    </source>
</evidence>
<evidence type="ECO:0000256" key="5">
    <source>
        <dbReference type="ARBA" id="ARBA00023237"/>
    </source>
</evidence>
<evidence type="ECO:0000259" key="7">
    <source>
        <dbReference type="Pfam" id="PF07980"/>
    </source>
</evidence>
<evidence type="ECO:0000256" key="6">
    <source>
        <dbReference type="SAM" id="SignalP"/>
    </source>
</evidence>
<dbReference type="KEGG" id="mut:GVT53_04585"/>
<dbReference type="InterPro" id="IPR011990">
    <property type="entry name" value="TPR-like_helical_dom_sf"/>
</dbReference>
<keyword evidence="3 6" id="KW-0732">Signal</keyword>
<feature type="domain" description="RagB/SusD" evidence="7">
    <location>
        <begin position="360"/>
        <end position="456"/>
    </location>
</feature>
<dbReference type="CDD" id="cd08977">
    <property type="entry name" value="SusD"/>
    <property type="match status" value="1"/>
</dbReference>
<evidence type="ECO:0000313" key="10">
    <source>
        <dbReference type="Proteomes" id="UP000502928"/>
    </source>
</evidence>
<dbReference type="Gene3D" id="1.25.40.390">
    <property type="match status" value="1"/>
</dbReference>
<protein>
    <submittedName>
        <fullName evidence="9">RagB/SusD family nutrient uptake outer membrane protein</fullName>
    </submittedName>
</protein>
<keyword evidence="4" id="KW-0472">Membrane</keyword>
<proteinExistence type="inferred from homology"/>
<name>A0A6G7J0F5_9FLAO</name>
<evidence type="ECO:0000259" key="8">
    <source>
        <dbReference type="Pfam" id="PF14322"/>
    </source>
</evidence>
<dbReference type="Proteomes" id="UP000502928">
    <property type="component" value="Chromosome"/>
</dbReference>